<dbReference type="EMBL" id="UINC01011204">
    <property type="protein sequence ID" value="SVA49550.1"/>
    <property type="molecule type" value="Genomic_DNA"/>
</dbReference>
<name>A0A381WAI7_9ZZZZ</name>
<evidence type="ECO:0000313" key="2">
    <source>
        <dbReference type="EMBL" id="SVA49550.1"/>
    </source>
</evidence>
<dbReference type="SUPFAM" id="SSF49344">
    <property type="entry name" value="CBD9-like"/>
    <property type="match status" value="1"/>
</dbReference>
<accession>A0A381WAI7</accession>
<reference evidence="2" key="1">
    <citation type="submission" date="2018-05" db="EMBL/GenBank/DDBJ databases">
        <authorList>
            <person name="Lanie J.A."/>
            <person name="Ng W.-L."/>
            <person name="Kazmierczak K.M."/>
            <person name="Andrzejewski T.M."/>
            <person name="Davidsen T.M."/>
            <person name="Wayne K.J."/>
            <person name="Tettelin H."/>
            <person name="Glass J.I."/>
            <person name="Rusch D."/>
            <person name="Podicherti R."/>
            <person name="Tsui H.-C.T."/>
            <person name="Winkler M.E."/>
        </authorList>
    </citation>
    <scope>NUCLEOTIDE SEQUENCE</scope>
</reference>
<dbReference type="InterPro" id="IPR045670">
    <property type="entry name" value="DUF5916"/>
</dbReference>
<feature type="domain" description="DUF5916" evidence="1">
    <location>
        <begin position="258"/>
        <end position="361"/>
    </location>
</feature>
<sequence>MRKYMCKKYPQSISLIIFLFSSIIYSSPNSDRFTKAYQAESTPIIDGDVLNDPAWESIPAITTFTQKTPDEGEPISERTVVKIMYSEKYFFLSVVAFDNDPNKIVISDTRRDASLNNSDSFSFIIDTFKDYQTGYLFGTNPSGIEYDAQITGGGESGSISRRFSIGSGSGFNINWDAVWEVKTTKGDYGWSAEFSIPFKTLKYKNDKAQSWGINFERVIARKKEESHWSPISRQFTMNRLISAGTLTDINVPNSKNIKIMPYGLGQKNKNTGETSSTSNDQSFGIDAKMSVGSSMNLDLTYNTDFAQVEADEQQINLDRFSLFFPEKRAFFLENAGLFSVGSGGGRSGPDIEMFFSRRMGVGSEGTSVPIIGGGRLTGTFTGMKVGILSMLTDEVKDVTDKNNYSVLRLKKELPNRTHVGGMYTALDHGGQNGYLNQSYAIDAQLGIGELSKIVAFSGLTRTPDLNNDSAYAYRIEAARDTKEISSSISYAEVGANFNPEMGYLQRENYRKWSARVFTRFRPENKYGILELRPHVDFKGYWKLNGFQESGKWHIDNHLEFRSGFEIHTGVNLVKEGVLESFEISDGVSVSKGTYNDKEIQIMIMTNNAKPISFSSMNRVGGFFGGDRLNMTPTMRIRYKDRFTSEFSSNYNQVTMPDGNFTTNLIRARLTYTFTPKIYIQSLLQYNNQSDIWSMNWRFIWQQSAATGLYIVYNQTQDYDGIPIASSTKSFVVK</sequence>
<evidence type="ECO:0000259" key="1">
    <source>
        <dbReference type="Pfam" id="PF19313"/>
    </source>
</evidence>
<dbReference type="Gene3D" id="2.60.40.1190">
    <property type="match status" value="1"/>
</dbReference>
<proteinExistence type="predicted"/>
<dbReference type="Pfam" id="PF19313">
    <property type="entry name" value="DUF5916"/>
    <property type="match status" value="1"/>
</dbReference>
<dbReference type="AlphaFoldDB" id="A0A381WAI7"/>
<gene>
    <name evidence="2" type="ORF">METZ01_LOCUS102404</name>
</gene>
<protein>
    <recommendedName>
        <fullName evidence="1">DUF5916 domain-containing protein</fullName>
    </recommendedName>
</protein>
<organism evidence="2">
    <name type="scientific">marine metagenome</name>
    <dbReference type="NCBI Taxonomy" id="408172"/>
    <lineage>
        <taxon>unclassified sequences</taxon>
        <taxon>metagenomes</taxon>
        <taxon>ecological metagenomes</taxon>
    </lineage>
</organism>
<feature type="non-terminal residue" evidence="2">
    <location>
        <position position="733"/>
    </location>
</feature>
<dbReference type="CDD" id="cd09618">
    <property type="entry name" value="CBM9_like_2"/>
    <property type="match status" value="1"/>
</dbReference>